<dbReference type="InterPro" id="IPR050493">
    <property type="entry name" value="FAD-dep_Monooxygenase_BioMet"/>
</dbReference>
<evidence type="ECO:0000256" key="5">
    <source>
        <dbReference type="ARBA" id="ARBA00023033"/>
    </source>
</evidence>
<organism evidence="8 9">
    <name type="scientific">Favolaschia claudopus</name>
    <dbReference type="NCBI Taxonomy" id="2862362"/>
    <lineage>
        <taxon>Eukaryota</taxon>
        <taxon>Fungi</taxon>
        <taxon>Dikarya</taxon>
        <taxon>Basidiomycota</taxon>
        <taxon>Agaricomycotina</taxon>
        <taxon>Agaricomycetes</taxon>
        <taxon>Agaricomycetidae</taxon>
        <taxon>Agaricales</taxon>
        <taxon>Marasmiineae</taxon>
        <taxon>Mycenaceae</taxon>
        <taxon>Favolaschia</taxon>
    </lineage>
</organism>
<keyword evidence="4" id="KW-0560">Oxidoreductase</keyword>
<keyword evidence="3" id="KW-0274">FAD</keyword>
<dbReference type="PANTHER" id="PTHR13789:SF314">
    <property type="entry name" value="FAD-BINDING DOMAIN-CONTAINING PROTEIN"/>
    <property type="match status" value="1"/>
</dbReference>
<dbReference type="InterPro" id="IPR002938">
    <property type="entry name" value="FAD-bd"/>
</dbReference>
<dbReference type="InterPro" id="IPR006076">
    <property type="entry name" value="FAD-dep_OxRdtase"/>
</dbReference>
<keyword evidence="2" id="KW-0285">Flavoprotein</keyword>
<evidence type="ECO:0000259" key="6">
    <source>
        <dbReference type="Pfam" id="PF01266"/>
    </source>
</evidence>
<evidence type="ECO:0000256" key="3">
    <source>
        <dbReference type="ARBA" id="ARBA00022827"/>
    </source>
</evidence>
<dbReference type="Pfam" id="PF01494">
    <property type="entry name" value="FAD_binding_3"/>
    <property type="match status" value="1"/>
</dbReference>
<evidence type="ECO:0000259" key="7">
    <source>
        <dbReference type="Pfam" id="PF01494"/>
    </source>
</evidence>
<evidence type="ECO:0000256" key="4">
    <source>
        <dbReference type="ARBA" id="ARBA00023002"/>
    </source>
</evidence>
<dbReference type="SUPFAM" id="SSF54373">
    <property type="entry name" value="FAD-linked reductases, C-terminal domain"/>
    <property type="match status" value="1"/>
</dbReference>
<evidence type="ECO:0000256" key="2">
    <source>
        <dbReference type="ARBA" id="ARBA00022630"/>
    </source>
</evidence>
<evidence type="ECO:0000313" key="8">
    <source>
        <dbReference type="EMBL" id="KAK7042728.1"/>
    </source>
</evidence>
<dbReference type="PANTHER" id="PTHR13789">
    <property type="entry name" value="MONOOXYGENASE"/>
    <property type="match status" value="1"/>
</dbReference>
<comment type="similarity">
    <text evidence="1">Belongs to the paxM FAD-dependent monooxygenase family.</text>
</comment>
<evidence type="ECO:0000313" key="9">
    <source>
        <dbReference type="Proteomes" id="UP001362999"/>
    </source>
</evidence>
<protein>
    <submittedName>
        <fullName evidence="8">FAD/NAD(P)-binding domain-containing protein</fullName>
    </submittedName>
</protein>
<reference evidence="8 9" key="1">
    <citation type="journal article" date="2024" name="J Genomics">
        <title>Draft genome sequencing and assembly of Favolaschia claudopus CIRM-BRFM 2984 isolated from oak limbs.</title>
        <authorList>
            <person name="Navarro D."/>
            <person name="Drula E."/>
            <person name="Chaduli D."/>
            <person name="Cazenave R."/>
            <person name="Ahrendt S."/>
            <person name="Wang J."/>
            <person name="Lipzen A."/>
            <person name="Daum C."/>
            <person name="Barry K."/>
            <person name="Grigoriev I.V."/>
            <person name="Favel A."/>
            <person name="Rosso M.N."/>
            <person name="Martin F."/>
        </authorList>
    </citation>
    <scope>NUCLEOTIDE SEQUENCE [LARGE SCALE GENOMIC DNA]</scope>
    <source>
        <strain evidence="8 9">CIRM-BRFM 2984</strain>
    </source>
</reference>
<dbReference type="GO" id="GO:0071949">
    <property type="term" value="F:FAD binding"/>
    <property type="evidence" value="ECO:0007669"/>
    <property type="project" value="InterPro"/>
</dbReference>
<feature type="domain" description="FAD dependent oxidoreductase" evidence="6">
    <location>
        <begin position="25"/>
        <end position="55"/>
    </location>
</feature>
<name>A0AAW0CUI7_9AGAR</name>
<dbReference type="GO" id="GO:0004497">
    <property type="term" value="F:monooxygenase activity"/>
    <property type="evidence" value="ECO:0007669"/>
    <property type="project" value="UniProtKB-KW"/>
</dbReference>
<dbReference type="EMBL" id="JAWWNJ010000013">
    <property type="protein sequence ID" value="KAK7042728.1"/>
    <property type="molecule type" value="Genomic_DNA"/>
</dbReference>
<keyword evidence="9" id="KW-1185">Reference proteome</keyword>
<proteinExistence type="inferred from homology"/>
<keyword evidence="5" id="KW-0503">Monooxygenase</keyword>
<dbReference type="AlphaFoldDB" id="A0AAW0CUI7"/>
<accession>A0AAW0CUI7</accession>
<comment type="caution">
    <text evidence="8">The sequence shown here is derived from an EMBL/GenBank/DDBJ whole genome shotgun (WGS) entry which is preliminary data.</text>
</comment>
<dbReference type="PRINTS" id="PR00420">
    <property type="entry name" value="RNGMNOXGNASE"/>
</dbReference>
<feature type="domain" description="FAD-binding" evidence="7">
    <location>
        <begin position="172"/>
        <end position="385"/>
    </location>
</feature>
<dbReference type="Proteomes" id="UP001362999">
    <property type="component" value="Unassembled WGS sequence"/>
</dbReference>
<gene>
    <name evidence="8" type="ORF">R3P38DRAFT_2891953</name>
</gene>
<dbReference type="InterPro" id="IPR036188">
    <property type="entry name" value="FAD/NAD-bd_sf"/>
</dbReference>
<evidence type="ECO:0000256" key="1">
    <source>
        <dbReference type="ARBA" id="ARBA00007992"/>
    </source>
</evidence>
<dbReference type="Gene3D" id="3.50.50.60">
    <property type="entry name" value="FAD/NAD(P)-binding domain"/>
    <property type="match status" value="1"/>
</dbReference>
<dbReference type="SUPFAM" id="SSF51905">
    <property type="entry name" value="FAD/NAD(P)-binding domain"/>
    <property type="match status" value="1"/>
</dbReference>
<sequence>MSVQQVDFDSQDSPDTSPLASGQFDIAVVGAGLVGLATAAMLRKQGHRVTIFESSSFHAEIGAGIVVPPNAIGALNQMLPELSWDNIQTVDFRSMESYAVDGTHIMSDDISEAWKMYPQGWFCAHRVDIHKEVMRLALDNAAMPSLPASMRLGAPIATVKFDPARPSVTTTQGDEFTFDLVLGTDGIKSTVRKCMLGPSYTAPPTSFAFYRWMIDLAEHPELTWIRDDRKLPGPTAIMGGKNLAGIFAYPLRRGKVINISAAHRDKREERNDVEWTEDTPAEAFNDAFVDFCPKFKELVNAAKAPRTWQLRKLPTLPTWVKGNVTIMGDAAHAMFPTYGQGLAIGLEDAATIATLLRRGTDASEIPARLQMFEAIRKPRAERVSEMSNNMGKPKEGESHWIKPELLGYDAVAIAKEALGGA</sequence>
<dbReference type="Pfam" id="PF01266">
    <property type="entry name" value="DAO"/>
    <property type="match status" value="1"/>
</dbReference>